<evidence type="ECO:0000256" key="1">
    <source>
        <dbReference type="ARBA" id="ARBA00013260"/>
    </source>
</evidence>
<dbReference type="Proteomes" id="UP001363622">
    <property type="component" value="Unassembled WGS sequence"/>
</dbReference>
<dbReference type="InterPro" id="IPR018171">
    <property type="entry name" value="Pept_tRNA_hydro_CS"/>
</dbReference>
<reference evidence="7 8" key="1">
    <citation type="submission" date="2024-04" db="EMBL/GenBank/DDBJ databases">
        <title>Phyllosticta paracitricarpa is synonymous to the EU quarantine fungus P. citricarpa based on phylogenomic analyses.</title>
        <authorList>
            <consortium name="Lawrence Berkeley National Laboratory"/>
            <person name="Van Ingen-Buijs V.A."/>
            <person name="Van Westerhoven A.C."/>
            <person name="Haridas S."/>
            <person name="Skiadas P."/>
            <person name="Martin F."/>
            <person name="Groenewald J.Z."/>
            <person name="Crous P.W."/>
            <person name="Seidl M.F."/>
        </authorList>
    </citation>
    <scope>NUCLEOTIDE SEQUENCE [LARGE SCALE GENOMIC DNA]</scope>
    <source>
        <strain evidence="7 8">CBS 123371</strain>
    </source>
</reference>
<feature type="compositionally biased region" description="Polar residues" evidence="6">
    <location>
        <begin position="85"/>
        <end position="104"/>
    </location>
</feature>
<dbReference type="NCBIfam" id="TIGR00447">
    <property type="entry name" value="pth"/>
    <property type="match status" value="1"/>
</dbReference>
<evidence type="ECO:0000313" key="8">
    <source>
        <dbReference type="Proteomes" id="UP001363622"/>
    </source>
</evidence>
<proteinExistence type="inferred from homology"/>
<evidence type="ECO:0000313" key="7">
    <source>
        <dbReference type="EMBL" id="KAK7524280.1"/>
    </source>
</evidence>
<dbReference type="GO" id="GO:0016787">
    <property type="term" value="F:hydrolase activity"/>
    <property type="evidence" value="ECO:0007669"/>
    <property type="project" value="UniProtKB-KW"/>
</dbReference>
<dbReference type="EC" id="3.1.1.29" evidence="1"/>
<feature type="region of interest" description="Disordered" evidence="6">
    <location>
        <begin position="1"/>
        <end position="104"/>
    </location>
</feature>
<evidence type="ECO:0000256" key="4">
    <source>
        <dbReference type="ARBA" id="ARBA00022884"/>
    </source>
</evidence>
<dbReference type="PROSITE" id="PS01196">
    <property type="entry name" value="PEPT_TRNA_HYDROL_2"/>
    <property type="match status" value="1"/>
</dbReference>
<sequence length="336" mass="37017">MTTQVPTQDLGARAHTVLDPVPDARDVGKFAAPPRPLPDVTSTHPTYTPTRCEELRKEDTAEDTTNENRKKRGKGNKQKLAESAVQHSSKLTSRTTAVQQHNSVPPTMFGSVKPAVPLFIASIGNPGPKYANTLHSAGHVVIARIQKLRNFAEFRPNKRLANGLVTYQADPIRKHEFTMNPLKVLTGRRELSQPEDIAVGEENWTLWQSPLLMNMSGKAVRTAFNEWRKEAAEFASSGRLVVLHDDLEQPLGKVRVRSAGGSHRGHNGLKSLAAYLPNTPYVKVGIGIGRPTSRAPEDVAKYVLRQMSPQELIFLTQAAGEVIGKLREIQEGKLNP</sequence>
<evidence type="ECO:0000256" key="5">
    <source>
        <dbReference type="ARBA" id="ARBA00038063"/>
    </source>
</evidence>
<dbReference type="PANTHER" id="PTHR17224">
    <property type="entry name" value="PEPTIDYL-TRNA HYDROLASE"/>
    <property type="match status" value="1"/>
</dbReference>
<keyword evidence="8" id="KW-1185">Reference proteome</keyword>
<keyword evidence="4" id="KW-0694">RNA-binding</keyword>
<name>A0ABR1L130_9PEZI</name>
<comment type="caution">
    <text evidence="7">The sequence shown here is derived from an EMBL/GenBank/DDBJ whole genome shotgun (WGS) entry which is preliminary data.</text>
</comment>
<keyword evidence="3 7" id="KW-0378">Hydrolase</keyword>
<dbReference type="PANTHER" id="PTHR17224:SF1">
    <property type="entry name" value="PEPTIDYL-TRNA HYDROLASE"/>
    <property type="match status" value="1"/>
</dbReference>
<keyword evidence="2" id="KW-0820">tRNA-binding</keyword>
<dbReference type="SUPFAM" id="SSF53178">
    <property type="entry name" value="Peptidyl-tRNA hydrolase-like"/>
    <property type="match status" value="1"/>
</dbReference>
<dbReference type="Gene3D" id="3.40.50.1470">
    <property type="entry name" value="Peptidyl-tRNA hydrolase"/>
    <property type="match status" value="1"/>
</dbReference>
<dbReference type="InterPro" id="IPR001328">
    <property type="entry name" value="Pept_tRNA_hydro"/>
</dbReference>
<evidence type="ECO:0000256" key="3">
    <source>
        <dbReference type="ARBA" id="ARBA00022801"/>
    </source>
</evidence>
<protein>
    <recommendedName>
        <fullName evidence="1">peptidyl-tRNA hydrolase</fullName>
        <ecNumber evidence="1">3.1.1.29</ecNumber>
    </recommendedName>
</protein>
<evidence type="ECO:0000256" key="6">
    <source>
        <dbReference type="SAM" id="MobiDB-lite"/>
    </source>
</evidence>
<dbReference type="CDD" id="cd00462">
    <property type="entry name" value="PTH"/>
    <property type="match status" value="1"/>
</dbReference>
<feature type="compositionally biased region" description="Polar residues" evidence="6">
    <location>
        <begin position="40"/>
        <end position="49"/>
    </location>
</feature>
<dbReference type="EMBL" id="JBBPHU010000001">
    <property type="protein sequence ID" value="KAK7524280.1"/>
    <property type="molecule type" value="Genomic_DNA"/>
</dbReference>
<comment type="similarity">
    <text evidence="5">Belongs to the PTH family.</text>
</comment>
<dbReference type="InterPro" id="IPR036416">
    <property type="entry name" value="Pept_tRNA_hydro_sf"/>
</dbReference>
<evidence type="ECO:0000256" key="2">
    <source>
        <dbReference type="ARBA" id="ARBA00022555"/>
    </source>
</evidence>
<gene>
    <name evidence="7" type="ORF">IWZ03DRAFT_356549</name>
</gene>
<organism evidence="7 8">
    <name type="scientific">Phyllosticta citriasiana</name>
    <dbReference type="NCBI Taxonomy" id="595635"/>
    <lineage>
        <taxon>Eukaryota</taxon>
        <taxon>Fungi</taxon>
        <taxon>Dikarya</taxon>
        <taxon>Ascomycota</taxon>
        <taxon>Pezizomycotina</taxon>
        <taxon>Dothideomycetes</taxon>
        <taxon>Dothideomycetes incertae sedis</taxon>
        <taxon>Botryosphaeriales</taxon>
        <taxon>Phyllostictaceae</taxon>
        <taxon>Phyllosticta</taxon>
    </lineage>
</organism>
<dbReference type="Pfam" id="PF01195">
    <property type="entry name" value="Pept_tRNA_hydro"/>
    <property type="match status" value="1"/>
</dbReference>
<accession>A0ABR1L130</accession>